<accession>A0A2U8E6K6</accession>
<evidence type="ECO:0000313" key="4">
    <source>
        <dbReference type="EMBL" id="AWI10460.1"/>
    </source>
</evidence>
<dbReference type="CDD" id="cd04301">
    <property type="entry name" value="NAT_SF"/>
    <property type="match status" value="1"/>
</dbReference>
<evidence type="ECO:0000313" key="5">
    <source>
        <dbReference type="Proteomes" id="UP000244896"/>
    </source>
</evidence>
<organism evidence="4 5">
    <name type="scientific">Ereboglobus luteus</name>
    <dbReference type="NCBI Taxonomy" id="1796921"/>
    <lineage>
        <taxon>Bacteria</taxon>
        <taxon>Pseudomonadati</taxon>
        <taxon>Verrucomicrobiota</taxon>
        <taxon>Opitutia</taxon>
        <taxon>Opitutales</taxon>
        <taxon>Opitutaceae</taxon>
        <taxon>Ereboglobus</taxon>
    </lineage>
</organism>
<dbReference type="EMBL" id="CP023004">
    <property type="protein sequence ID" value="AWI10460.1"/>
    <property type="molecule type" value="Genomic_DNA"/>
</dbReference>
<dbReference type="SUPFAM" id="SSF55729">
    <property type="entry name" value="Acyl-CoA N-acyltransferases (Nat)"/>
    <property type="match status" value="1"/>
</dbReference>
<keyword evidence="5" id="KW-1185">Reference proteome</keyword>
<feature type="domain" description="N-acetyltransferase" evidence="3">
    <location>
        <begin position="1"/>
        <end position="131"/>
    </location>
</feature>
<dbReference type="PANTHER" id="PTHR43877:SF5">
    <property type="entry name" value="BLL8307 PROTEIN"/>
    <property type="match status" value="1"/>
</dbReference>
<dbReference type="InterPro" id="IPR000182">
    <property type="entry name" value="GNAT_dom"/>
</dbReference>
<dbReference type="KEGG" id="elut:CKA38_02370"/>
<keyword evidence="1 4" id="KW-0808">Transferase</keyword>
<dbReference type="AlphaFoldDB" id="A0A2U8E6K6"/>
<dbReference type="Pfam" id="PF13508">
    <property type="entry name" value="Acetyltransf_7"/>
    <property type="match status" value="1"/>
</dbReference>
<dbReference type="Proteomes" id="UP000244896">
    <property type="component" value="Chromosome"/>
</dbReference>
<dbReference type="Gene3D" id="3.40.630.30">
    <property type="match status" value="1"/>
</dbReference>
<name>A0A2U8E6K6_9BACT</name>
<protein>
    <submittedName>
        <fullName evidence="4">GNAT family N-acetyltransferase</fullName>
    </submittedName>
</protein>
<sequence length="140" mass="15606">MDLLLQADPSEEKLKGYLPRSTCFAAWLDGLPVGACAVIPTAEKVYELMCISVAPAHQQKGIGARLLRHVIAEIGKLGAKQLTVGTGSFGYQLSFYQRQGFRVSSIDRDFFIKNYQVPIFENGIQLRDMLRLTFDYGKST</sequence>
<dbReference type="PANTHER" id="PTHR43877">
    <property type="entry name" value="AMINOALKYLPHOSPHONATE N-ACETYLTRANSFERASE-RELATED-RELATED"/>
    <property type="match status" value="1"/>
</dbReference>
<dbReference type="GO" id="GO:0016747">
    <property type="term" value="F:acyltransferase activity, transferring groups other than amino-acyl groups"/>
    <property type="evidence" value="ECO:0007669"/>
    <property type="project" value="InterPro"/>
</dbReference>
<reference evidence="4 5" key="1">
    <citation type="journal article" date="2018" name="Syst. Appl. Microbiol.">
        <title>Ereboglobus luteus gen. nov. sp. nov. from cockroach guts, and new insights into the oxygen relationship of the genera Opitutus and Didymococcus (Verrucomicrobia: Opitutaceae).</title>
        <authorList>
            <person name="Tegtmeier D."/>
            <person name="Belitz A."/>
            <person name="Radek R."/>
            <person name="Heimerl T."/>
            <person name="Brune A."/>
        </authorList>
    </citation>
    <scope>NUCLEOTIDE SEQUENCE [LARGE SCALE GENOMIC DNA]</scope>
    <source>
        <strain evidence="4 5">Ho45</strain>
    </source>
</reference>
<dbReference type="OrthoDB" id="9788755at2"/>
<evidence type="ECO:0000256" key="1">
    <source>
        <dbReference type="ARBA" id="ARBA00022679"/>
    </source>
</evidence>
<dbReference type="InterPro" id="IPR016181">
    <property type="entry name" value="Acyl_CoA_acyltransferase"/>
</dbReference>
<dbReference type="InterPro" id="IPR050832">
    <property type="entry name" value="Bact_Acetyltransf"/>
</dbReference>
<evidence type="ECO:0000256" key="2">
    <source>
        <dbReference type="ARBA" id="ARBA00023315"/>
    </source>
</evidence>
<dbReference type="PROSITE" id="PS51186">
    <property type="entry name" value="GNAT"/>
    <property type="match status" value="1"/>
</dbReference>
<proteinExistence type="predicted"/>
<evidence type="ECO:0000259" key="3">
    <source>
        <dbReference type="PROSITE" id="PS51186"/>
    </source>
</evidence>
<gene>
    <name evidence="4" type="ORF">CKA38_02370</name>
</gene>
<keyword evidence="2" id="KW-0012">Acyltransferase</keyword>